<feature type="domain" description="Multidrug resistance protein MdtA-like barrel-sandwich hybrid" evidence="5">
    <location>
        <begin position="62"/>
        <end position="249"/>
    </location>
</feature>
<dbReference type="PANTHER" id="PTHR30386">
    <property type="entry name" value="MEMBRANE FUSION SUBUNIT OF EMRAB-TOLC MULTIDRUG EFFLUX PUMP"/>
    <property type="match status" value="1"/>
</dbReference>
<evidence type="ECO:0000256" key="1">
    <source>
        <dbReference type="ARBA" id="ARBA00009477"/>
    </source>
</evidence>
<dbReference type="Pfam" id="PF25917">
    <property type="entry name" value="BSH_RND"/>
    <property type="match status" value="1"/>
</dbReference>
<dbReference type="Gene3D" id="2.40.30.170">
    <property type="match status" value="1"/>
</dbReference>
<dbReference type="RefSeq" id="WP_307003592.1">
    <property type="nucleotide sequence ID" value="NZ_JAUTBK010000002.1"/>
</dbReference>
<sequence length="358" mass="39843">MDELSQTDDRQEPNYTRRKKVAWIVLILLFLGILLGILYYWFVYRFYESTENAYVKSDLTWIMPKVSGEVIELLAKENQYVEKDQPLVILDNRDLQARADQAKAMLALKQAGLSVQSENEKSAQSTILEAQSARDAAQADVSRLSSDYRRYQRLLKEGVITRQRFEATQAEYLSAQAQLNKAQAAIQAAQAQFSGVQAGRAQLYADLDNAKATVKLYDVDLGASEIQAPVAGKIGSLAVRLGSRVSPQTRLMAIIPKNSLYVEANFKETQIEKMRVGQTVSLVLDAYPSLTYRGKVESFAPASGATFSMMPPDNATGNFNKVVQRIPVRISILPHPQIDLIKPGMSVEAKVDLRSQSS</sequence>
<keyword evidence="3" id="KW-0812">Transmembrane</keyword>
<name>A0ABU0UXA1_ACIBI</name>
<comment type="caution">
    <text evidence="6">The sequence shown here is derived from an EMBL/GenBank/DDBJ whole genome shotgun (WGS) entry which is preliminary data.</text>
</comment>
<keyword evidence="2" id="KW-0175">Coiled coil</keyword>
<evidence type="ECO:0000259" key="5">
    <source>
        <dbReference type="Pfam" id="PF25917"/>
    </source>
</evidence>
<feature type="coiled-coil region" evidence="2">
    <location>
        <begin position="165"/>
        <end position="192"/>
    </location>
</feature>
<evidence type="ECO:0000259" key="4">
    <source>
        <dbReference type="Pfam" id="PF25876"/>
    </source>
</evidence>
<dbReference type="Pfam" id="PF25876">
    <property type="entry name" value="HH_MFP_RND"/>
    <property type="match status" value="1"/>
</dbReference>
<feature type="domain" description="Multidrug resistance protein MdtA-like alpha-helical hairpin" evidence="4">
    <location>
        <begin position="129"/>
        <end position="192"/>
    </location>
</feature>
<evidence type="ECO:0000313" key="7">
    <source>
        <dbReference type="Proteomes" id="UP001233360"/>
    </source>
</evidence>
<comment type="similarity">
    <text evidence="1">Belongs to the membrane fusion protein (MFP) (TC 8.A.1) family.</text>
</comment>
<dbReference type="InterPro" id="IPR058624">
    <property type="entry name" value="MdtA-like_HH"/>
</dbReference>
<keyword evidence="3" id="KW-1133">Transmembrane helix</keyword>
<gene>
    <name evidence="6" type="ORF">QE380_002113</name>
</gene>
<dbReference type="PANTHER" id="PTHR30386:SF24">
    <property type="entry name" value="MULTIDRUG RESISTANCE EFFLUX PUMP"/>
    <property type="match status" value="1"/>
</dbReference>
<protein>
    <submittedName>
        <fullName evidence="6">Membrane fusion protein (Multidrug efflux system)</fullName>
    </submittedName>
</protein>
<accession>A0ABU0UXA1</accession>
<organism evidence="6 7">
    <name type="scientific">Acinetobacter baylyi</name>
    <dbReference type="NCBI Taxonomy" id="202950"/>
    <lineage>
        <taxon>Bacteria</taxon>
        <taxon>Pseudomonadati</taxon>
        <taxon>Pseudomonadota</taxon>
        <taxon>Gammaproteobacteria</taxon>
        <taxon>Moraxellales</taxon>
        <taxon>Moraxellaceae</taxon>
        <taxon>Acinetobacter</taxon>
    </lineage>
</organism>
<dbReference type="SUPFAM" id="SSF111369">
    <property type="entry name" value="HlyD-like secretion proteins"/>
    <property type="match status" value="3"/>
</dbReference>
<dbReference type="InterPro" id="IPR050739">
    <property type="entry name" value="MFP"/>
</dbReference>
<dbReference type="InterPro" id="IPR058625">
    <property type="entry name" value="MdtA-like_BSH"/>
</dbReference>
<dbReference type="EMBL" id="JAUTBK010000002">
    <property type="protein sequence ID" value="MDQ1209190.1"/>
    <property type="molecule type" value="Genomic_DNA"/>
</dbReference>
<evidence type="ECO:0000256" key="3">
    <source>
        <dbReference type="SAM" id="Phobius"/>
    </source>
</evidence>
<evidence type="ECO:0000256" key="2">
    <source>
        <dbReference type="SAM" id="Coils"/>
    </source>
</evidence>
<dbReference type="Gene3D" id="1.10.287.470">
    <property type="entry name" value="Helix hairpin bin"/>
    <property type="match status" value="1"/>
</dbReference>
<dbReference type="Proteomes" id="UP001233360">
    <property type="component" value="Unassembled WGS sequence"/>
</dbReference>
<keyword evidence="3" id="KW-0472">Membrane</keyword>
<evidence type="ECO:0000313" key="6">
    <source>
        <dbReference type="EMBL" id="MDQ1209190.1"/>
    </source>
</evidence>
<feature type="transmembrane region" description="Helical" evidence="3">
    <location>
        <begin position="21"/>
        <end position="42"/>
    </location>
</feature>
<dbReference type="Gene3D" id="2.40.50.100">
    <property type="match status" value="1"/>
</dbReference>
<keyword evidence="7" id="KW-1185">Reference proteome</keyword>
<reference evidence="6 7" key="1">
    <citation type="submission" date="2023-07" db="EMBL/GenBank/DDBJ databases">
        <title>Functional and genomic diversity of the sorghum phyllosphere microbiome.</title>
        <authorList>
            <person name="Shade A."/>
        </authorList>
    </citation>
    <scope>NUCLEOTIDE SEQUENCE [LARGE SCALE GENOMIC DNA]</scope>
    <source>
        <strain evidence="6 7">SORGH_AS_0887</strain>
    </source>
</reference>
<proteinExistence type="inferred from homology"/>